<evidence type="ECO:0000313" key="10">
    <source>
        <dbReference type="Proteomes" id="UP000316215"/>
    </source>
</evidence>
<evidence type="ECO:0000256" key="4">
    <source>
        <dbReference type="ARBA" id="ARBA00022801"/>
    </source>
</evidence>
<keyword evidence="5 7" id="KW-1133">Transmembrane helix</keyword>
<feature type="transmembrane region" description="Helical" evidence="7">
    <location>
        <begin position="129"/>
        <end position="159"/>
    </location>
</feature>
<dbReference type="InterPro" id="IPR000326">
    <property type="entry name" value="PAP2/HPO"/>
</dbReference>
<dbReference type="Proteomes" id="UP000316215">
    <property type="component" value="Chromosome"/>
</dbReference>
<feature type="transmembrane region" description="Helical" evidence="7">
    <location>
        <begin position="171"/>
        <end position="189"/>
    </location>
</feature>
<dbReference type="EMBL" id="CP022310">
    <property type="protein sequence ID" value="QDI68388.1"/>
    <property type="molecule type" value="Genomic_DNA"/>
</dbReference>
<organism evidence="9 10">
    <name type="scientific">Streptomyces calvus</name>
    <dbReference type="NCBI Taxonomy" id="67282"/>
    <lineage>
        <taxon>Bacteria</taxon>
        <taxon>Bacillati</taxon>
        <taxon>Actinomycetota</taxon>
        <taxon>Actinomycetes</taxon>
        <taxon>Kitasatosporales</taxon>
        <taxon>Streptomycetaceae</taxon>
        <taxon>Streptomyces</taxon>
    </lineage>
</organism>
<keyword evidence="4" id="KW-0378">Hydrolase</keyword>
<reference evidence="9 10" key="1">
    <citation type="submission" date="2017-07" db="EMBL/GenBank/DDBJ databases">
        <title>The Complete Genome of Streptomyces asterosporus-ZSY.</title>
        <authorList>
            <person name="Zhang S."/>
        </authorList>
    </citation>
    <scope>NUCLEOTIDE SEQUENCE [LARGE SCALE GENOMIC DNA]</scope>
    <source>
        <strain evidence="9 10">DSM 41452</strain>
    </source>
</reference>
<dbReference type="AlphaFoldDB" id="A0A514JNI0"/>
<accession>A0A514JNI0</accession>
<comment type="subcellular location">
    <subcellularLocation>
        <location evidence="1">Cell membrane</location>
        <topology evidence="1">Multi-pass membrane protein</topology>
    </subcellularLocation>
</comment>
<dbReference type="SUPFAM" id="SSF48317">
    <property type="entry name" value="Acid phosphatase/Vanadium-dependent haloperoxidase"/>
    <property type="match status" value="1"/>
</dbReference>
<dbReference type="RefSeq" id="WP_142231514.1">
    <property type="nucleotide sequence ID" value="NZ_CP022310.1"/>
</dbReference>
<feature type="domain" description="Phosphatidic acid phosphatase type 2/haloperoxidase" evidence="8">
    <location>
        <begin position="73"/>
        <end position="186"/>
    </location>
</feature>
<proteinExistence type="predicted"/>
<dbReference type="Pfam" id="PF01569">
    <property type="entry name" value="PAP2"/>
    <property type="match status" value="1"/>
</dbReference>
<keyword evidence="2" id="KW-1003">Cell membrane</keyword>
<evidence type="ECO:0000313" key="9">
    <source>
        <dbReference type="EMBL" id="QDI68388.1"/>
    </source>
</evidence>
<protein>
    <recommendedName>
        <fullName evidence="8">Phosphatidic acid phosphatase type 2/haloperoxidase domain-containing protein</fullName>
    </recommendedName>
</protein>
<dbReference type="PANTHER" id="PTHR14969">
    <property type="entry name" value="SPHINGOSINE-1-PHOSPHATE PHOSPHOHYDROLASE"/>
    <property type="match status" value="1"/>
</dbReference>
<dbReference type="CDD" id="cd01610">
    <property type="entry name" value="PAP2_like"/>
    <property type="match status" value="1"/>
</dbReference>
<dbReference type="KEGG" id="sast:CD934_06640"/>
<keyword evidence="3 7" id="KW-0812">Transmembrane</keyword>
<name>A0A514JNI0_9ACTN</name>
<evidence type="ECO:0000256" key="1">
    <source>
        <dbReference type="ARBA" id="ARBA00004651"/>
    </source>
</evidence>
<dbReference type="GO" id="GO:0005886">
    <property type="term" value="C:plasma membrane"/>
    <property type="evidence" value="ECO:0007669"/>
    <property type="project" value="UniProtKB-SubCell"/>
</dbReference>
<evidence type="ECO:0000256" key="7">
    <source>
        <dbReference type="SAM" id="Phobius"/>
    </source>
</evidence>
<gene>
    <name evidence="9" type="ORF">CD934_06640</name>
</gene>
<evidence type="ECO:0000256" key="2">
    <source>
        <dbReference type="ARBA" id="ARBA00022475"/>
    </source>
</evidence>
<evidence type="ECO:0000256" key="3">
    <source>
        <dbReference type="ARBA" id="ARBA00022692"/>
    </source>
</evidence>
<feature type="transmembrane region" description="Helical" evidence="7">
    <location>
        <begin position="42"/>
        <end position="60"/>
    </location>
</feature>
<dbReference type="InterPro" id="IPR036938">
    <property type="entry name" value="PAP2/HPO_sf"/>
</dbReference>
<keyword evidence="10" id="KW-1185">Reference proteome</keyword>
<dbReference type="GO" id="GO:0016787">
    <property type="term" value="F:hydrolase activity"/>
    <property type="evidence" value="ECO:0007669"/>
    <property type="project" value="UniProtKB-KW"/>
</dbReference>
<evidence type="ECO:0000256" key="6">
    <source>
        <dbReference type="ARBA" id="ARBA00023136"/>
    </source>
</evidence>
<keyword evidence="6 7" id="KW-0472">Membrane</keyword>
<dbReference type="Gene3D" id="1.20.144.10">
    <property type="entry name" value="Phosphatidic acid phosphatase type 2/haloperoxidase"/>
    <property type="match status" value="1"/>
</dbReference>
<evidence type="ECO:0000259" key="8">
    <source>
        <dbReference type="SMART" id="SM00014"/>
    </source>
</evidence>
<dbReference type="SMART" id="SM00014">
    <property type="entry name" value="acidPPc"/>
    <property type="match status" value="1"/>
</dbReference>
<sequence>MITLQGLTEPYGDYVAADSNGAGVYRDITEWADSTPGWMQKLGEIGTEGGILVFVALLLFQWWRARRRDDRSMALALLAPAAVAVVYILSEGIKLLVREERPCRDVTNVTVIAECPEPGDWSFPSNHSVIAAAAAATLFVTWRVIGLLALPLAAVVAFSRVYVGVHYLHDVAAGYLLGVLLAPLLLLALKSPGTRAVTRLRQQRPLALVLGASPYAPPARAPQHARHSTYR</sequence>
<dbReference type="PANTHER" id="PTHR14969:SF62">
    <property type="entry name" value="DECAPRENYLPHOSPHORYL-5-PHOSPHORIBOSE PHOSPHATASE RV3807C-RELATED"/>
    <property type="match status" value="1"/>
</dbReference>
<evidence type="ECO:0000256" key="5">
    <source>
        <dbReference type="ARBA" id="ARBA00022989"/>
    </source>
</evidence>